<evidence type="ECO:0000313" key="1">
    <source>
        <dbReference type="EMBL" id="KAE8734626.1"/>
    </source>
</evidence>
<dbReference type="EMBL" id="VEPZ02000065">
    <property type="protein sequence ID" value="KAE8734626.1"/>
    <property type="molecule type" value="Genomic_DNA"/>
</dbReference>
<evidence type="ECO:0000313" key="2">
    <source>
        <dbReference type="Proteomes" id="UP000436088"/>
    </source>
</evidence>
<protein>
    <submittedName>
        <fullName evidence="1">DNA ligase 1-like isoform X1</fullName>
    </submittedName>
</protein>
<dbReference type="GO" id="GO:0016874">
    <property type="term" value="F:ligase activity"/>
    <property type="evidence" value="ECO:0007669"/>
    <property type="project" value="UniProtKB-KW"/>
</dbReference>
<name>A0A6A3CZP9_HIBSY</name>
<proteinExistence type="predicted"/>
<reference evidence="1" key="1">
    <citation type="submission" date="2019-09" db="EMBL/GenBank/DDBJ databases">
        <title>Draft genome information of white flower Hibiscus syriacus.</title>
        <authorList>
            <person name="Kim Y.-M."/>
        </authorList>
    </citation>
    <scope>NUCLEOTIDE SEQUENCE [LARGE SCALE GENOMIC DNA]</scope>
    <source>
        <strain evidence="1">YM2019G1</strain>
    </source>
</reference>
<organism evidence="1 2">
    <name type="scientific">Hibiscus syriacus</name>
    <name type="common">Rose of Sharon</name>
    <dbReference type="NCBI Taxonomy" id="106335"/>
    <lineage>
        <taxon>Eukaryota</taxon>
        <taxon>Viridiplantae</taxon>
        <taxon>Streptophyta</taxon>
        <taxon>Embryophyta</taxon>
        <taxon>Tracheophyta</taxon>
        <taxon>Spermatophyta</taxon>
        <taxon>Magnoliopsida</taxon>
        <taxon>eudicotyledons</taxon>
        <taxon>Gunneridae</taxon>
        <taxon>Pentapetalae</taxon>
        <taxon>rosids</taxon>
        <taxon>malvids</taxon>
        <taxon>Malvales</taxon>
        <taxon>Malvaceae</taxon>
        <taxon>Malvoideae</taxon>
        <taxon>Hibiscus</taxon>
    </lineage>
</organism>
<gene>
    <name evidence="1" type="ORF">F3Y22_tig00000738pilonHSYRG00095</name>
</gene>
<comment type="caution">
    <text evidence="1">The sequence shown here is derived from an EMBL/GenBank/DDBJ whole genome shotgun (WGS) entry which is preliminary data.</text>
</comment>
<dbReference type="AlphaFoldDB" id="A0A6A3CZP9"/>
<dbReference type="Proteomes" id="UP000436088">
    <property type="component" value="Unassembled WGS sequence"/>
</dbReference>
<accession>A0A6A3CZP9</accession>
<keyword evidence="2" id="KW-1185">Reference proteome</keyword>
<sequence>MEPASLSLSCTSECSFFTLERLQHTCQRLFFFCSDSLASYSSKVTLHLAPEMKTGGSLLSRRTKPMTLILWSRRGNLEGRFLTNEEQARTSQAYDLRWKLQRVRHRWRPKSRFSKLPDLKHHLASASQSDSCELPRGVIRGRDNELGGAPLNSGEVCLQEFFVKEAHEESRQITKGPAMKAIKERMEKDVAEVGRIAHFVKGKFDELDRDVG</sequence>